<gene>
    <name evidence="1" type="ORF">Amon02_001335700</name>
</gene>
<reference evidence="1" key="1">
    <citation type="submission" date="2023-04" db="EMBL/GenBank/DDBJ databases">
        <title>Ambrosiozyma monospora NBRC 10751.</title>
        <authorList>
            <person name="Ichikawa N."/>
            <person name="Sato H."/>
            <person name="Tonouchi N."/>
        </authorList>
    </citation>
    <scope>NUCLEOTIDE SEQUENCE</scope>
    <source>
        <strain evidence="1">NBRC 10751</strain>
    </source>
</reference>
<evidence type="ECO:0000313" key="2">
    <source>
        <dbReference type="Proteomes" id="UP001165064"/>
    </source>
</evidence>
<accession>A0ACB5UCC6</accession>
<proteinExistence type="predicted"/>
<organism evidence="1 2">
    <name type="scientific">Ambrosiozyma monospora</name>
    <name type="common">Yeast</name>
    <name type="synonym">Endomycopsis monosporus</name>
    <dbReference type="NCBI Taxonomy" id="43982"/>
    <lineage>
        <taxon>Eukaryota</taxon>
        <taxon>Fungi</taxon>
        <taxon>Dikarya</taxon>
        <taxon>Ascomycota</taxon>
        <taxon>Saccharomycotina</taxon>
        <taxon>Pichiomycetes</taxon>
        <taxon>Pichiales</taxon>
        <taxon>Pichiaceae</taxon>
        <taxon>Ambrosiozyma</taxon>
    </lineage>
</organism>
<evidence type="ECO:0000313" key="1">
    <source>
        <dbReference type="EMBL" id="GMF08756.1"/>
    </source>
</evidence>
<dbReference type="EMBL" id="BSXS01017308">
    <property type="protein sequence ID" value="GMF08756.1"/>
    <property type="molecule type" value="Genomic_DNA"/>
</dbReference>
<comment type="caution">
    <text evidence="1">The sequence shown here is derived from an EMBL/GenBank/DDBJ whole genome shotgun (WGS) entry which is preliminary data.</text>
</comment>
<dbReference type="Proteomes" id="UP001165064">
    <property type="component" value="Unassembled WGS sequence"/>
</dbReference>
<name>A0ACB5UCC6_AMBMO</name>
<protein>
    <submittedName>
        <fullName evidence="1">Unnamed protein product</fullName>
    </submittedName>
</protein>
<keyword evidence="2" id="KW-1185">Reference proteome</keyword>
<sequence length="131" mass="15631">MTDDDDQDDDDIRDVDPPNDRYLGIRFDVFDRKYSRFVSPHYIILKRVVKNDNWEIFKTTLPKFIPYRAIALKYLNTDLFRFASEIRENLIQLQLKKNAFLTIQESLENPSKLDYDLGFTKVSINILVMVY</sequence>